<name>A0A2P6NIU3_9EUKA</name>
<keyword evidence="4" id="KW-0862">Zinc</keyword>
<evidence type="ECO:0000256" key="2">
    <source>
        <dbReference type="ARBA" id="ARBA00004184"/>
    </source>
</evidence>
<dbReference type="InterPro" id="IPR046349">
    <property type="entry name" value="C1-like_sf"/>
</dbReference>
<evidence type="ECO:0000256" key="3">
    <source>
        <dbReference type="ARBA" id="ARBA00022723"/>
    </source>
</evidence>
<sequence>MYPSQLMPVLSTVHPASRCRTRRLGLYVAVIKQPPRLCIVYIFVPLSAYPSSSILILGRIHEKRSRVAVENSANLGFGGVQLTTTKVGPICQRVFISSQVQELHHPAQQVGFDHLSSVSIDTMEIRSPTHTFTWKRVPSKNCDICNNSLWLSLGYECHKCAIFTHKGCMPKADSACWPRTEIYLMPHSYQSDSNQERERFFKVNGVKKEDHITKLFFSAIDRKLVALNDEGQAFSINVDNFPEELAVVKPMKFLPTRQVKQVTAGADHTLFLTDNGHIYSCGGNQNGQLGVGREVTNSPTPIMISTMINRITDKICAGGHHSLALTLDVFTWGKGENGRLGTGLDEDSYHPQSLRQSFAFPFHWEDSSKAKGSPKTNVNRMAGVTMMMNVDRDLYQTKAIEVQVEGQSYTPSESLRNNHDSLSHSTSLTSQISAVTATLSNEESVERTALNRVVGGSSPPMAMRMMNALRDTLKAHEAPHSPQFNREELPVEKKVRPTEIINYTKPVISSVACGWGHTLVLFRCKKISAKIVDEGETVKARPQASHVSILFTFGKSDFGQCGHGNTEDVKTPKIVKGLENKVVNQVDTTTRLWLQMMDRLFALELARKGNVAQWQTSPLRPVFVGVPSPVRILTCGNFHNIVQTVSGKLYVWGRLFNSSKFVPTEMEKLNGRKIVSIVTGMISSLFVIADSCSDNGQEAPDVEPPEPEPNLGGPISPPTNPLQINTSGLGGIWRKNSTSGSPNSSPKFRVSQEIATDEFWGPSTDLNDTQQLLLHIRKGIPDNHRQKVWLSISGCTESLAQDDKQYERALRAAFTSEEIDSALTPDGDLLWDDLVMKNPHMLSGYLPDGFSPQNHNLSEENQKRMQRLLWVLYKKSRPHFSYLHPILPDMICILLHYISEEQAFYTTRSLFNQTKISDFAHFNIPDLFTAVTLNALHMCAPDLHSHINSFVDDIEQCHFASRWFSRLFVGRFPYRVVLRIFDCFVSEGMVILFRVALAVFVKNAEVLLKCTSLHQITQELENYMSNYKDNDVDILELAWGVSFRRNSCLDYLRRSRDQQLPSEIDSLSSILDHEQLATLWLWLPIRCQLDEPVRIFTTTKHGFNLTSLVNKCSTFTPSVMIMRTKEGHKFGLFHTGTWEKTEKFQGTGETFLFSMSPKMRRYPWTKENNLFFMASNAIMIGGGGSGCSIYLDDELLHGSCNRSATFDNASLTGGGKKDFECVELEHSQLYRSGDVLSRFFYWVRWIFSTEDLELKTLTLPMELFLPSLGVHRFSTMVFPICRKTAASTHSSEPMVGRFTVVNTIMNHRSCIVTPYFVEAQRWQITYLGERSLC</sequence>
<dbReference type="SUPFAM" id="SSF50985">
    <property type="entry name" value="RCC1/BLIP-II"/>
    <property type="match status" value="1"/>
</dbReference>
<dbReference type="OrthoDB" id="26679at2759"/>
<feature type="region of interest" description="Disordered" evidence="10">
    <location>
        <begin position="695"/>
        <end position="721"/>
    </location>
</feature>
<feature type="domain" description="TLDc" evidence="13">
    <location>
        <begin position="1069"/>
        <end position="1230"/>
    </location>
</feature>
<dbReference type="InterPro" id="IPR006571">
    <property type="entry name" value="TLDc_dom"/>
</dbReference>
<dbReference type="Gene3D" id="3.30.60.20">
    <property type="match status" value="1"/>
</dbReference>
<evidence type="ECO:0000256" key="1">
    <source>
        <dbReference type="ARBA" id="ARBA00004156"/>
    </source>
</evidence>
<dbReference type="Gene3D" id="2.130.10.30">
    <property type="entry name" value="Regulator of chromosome condensation 1/beta-lactamase-inhibitor protein II"/>
    <property type="match status" value="2"/>
</dbReference>
<evidence type="ECO:0000256" key="7">
    <source>
        <dbReference type="ARBA" id="ARBA00023329"/>
    </source>
</evidence>
<dbReference type="SUPFAM" id="SSF47923">
    <property type="entry name" value="Ypt/Rab-GAP domain of gyp1p"/>
    <property type="match status" value="2"/>
</dbReference>
<proteinExistence type="predicted"/>
<evidence type="ECO:0000256" key="5">
    <source>
        <dbReference type="ARBA" id="ARBA00023018"/>
    </source>
</evidence>
<dbReference type="PANTHER" id="PTHR23354">
    <property type="entry name" value="NUCLEOLAR PROTEIN 7/ESTROGEN RECEPTOR COACTIVATOR-RELATED"/>
    <property type="match status" value="1"/>
</dbReference>
<dbReference type="SMART" id="SM00584">
    <property type="entry name" value="TLDc"/>
    <property type="match status" value="1"/>
</dbReference>
<reference evidence="14 15" key="1">
    <citation type="journal article" date="2018" name="Genome Biol. Evol.">
        <title>Multiple Roots of Fruiting Body Formation in Amoebozoa.</title>
        <authorList>
            <person name="Hillmann F."/>
            <person name="Forbes G."/>
            <person name="Novohradska S."/>
            <person name="Ferling I."/>
            <person name="Riege K."/>
            <person name="Groth M."/>
            <person name="Westermann M."/>
            <person name="Marz M."/>
            <person name="Spaller T."/>
            <person name="Winckler T."/>
            <person name="Schaap P."/>
            <person name="Glockner G."/>
        </authorList>
    </citation>
    <scope>NUCLEOTIDE SEQUENCE [LARGE SCALE GENOMIC DNA]</scope>
    <source>
        <strain evidence="14 15">Jena</strain>
    </source>
</reference>
<dbReference type="InterPro" id="IPR000408">
    <property type="entry name" value="Reg_chr_condens"/>
</dbReference>
<dbReference type="Pfam" id="PF00415">
    <property type="entry name" value="RCC1"/>
    <property type="match status" value="2"/>
</dbReference>
<dbReference type="InterPro" id="IPR002219">
    <property type="entry name" value="PKC_DAG/PE"/>
</dbReference>
<dbReference type="PROSITE" id="PS50086">
    <property type="entry name" value="TBC_RABGAP"/>
    <property type="match status" value="1"/>
</dbReference>
<keyword evidence="7" id="KW-0968">Cytoplasmic vesicle</keyword>
<feature type="domain" description="Phorbol-ester/DAG-type" evidence="11">
    <location>
        <begin position="129"/>
        <end position="176"/>
    </location>
</feature>
<evidence type="ECO:0000256" key="8">
    <source>
        <dbReference type="ARBA" id="ARBA00034103"/>
    </source>
</evidence>
<evidence type="ECO:0000313" key="15">
    <source>
        <dbReference type="Proteomes" id="UP000241769"/>
    </source>
</evidence>
<dbReference type="Gene3D" id="1.10.472.80">
    <property type="entry name" value="Ypt/Rab-GAP domain of gyp1p, domain 3"/>
    <property type="match status" value="1"/>
</dbReference>
<feature type="region of interest" description="Disordered" evidence="10">
    <location>
        <begin position="408"/>
        <end position="427"/>
    </location>
</feature>
<keyword evidence="15" id="KW-1185">Reference proteome</keyword>
<dbReference type="InterPro" id="IPR000195">
    <property type="entry name" value="Rab-GAP-TBC_dom"/>
</dbReference>
<dbReference type="CDD" id="cd00029">
    <property type="entry name" value="C1"/>
    <property type="match status" value="1"/>
</dbReference>
<comment type="caution">
    <text evidence="14">The sequence shown here is derived from an EMBL/GenBank/DDBJ whole genome shotgun (WGS) entry which is preliminary data.</text>
</comment>
<evidence type="ECO:0000259" key="11">
    <source>
        <dbReference type="PROSITE" id="PS50081"/>
    </source>
</evidence>
<dbReference type="GO" id="GO:0046872">
    <property type="term" value="F:metal ion binding"/>
    <property type="evidence" value="ECO:0007669"/>
    <property type="project" value="UniProtKB-KW"/>
</dbReference>
<dbReference type="SMART" id="SM00109">
    <property type="entry name" value="C1"/>
    <property type="match status" value="1"/>
</dbReference>
<dbReference type="SMART" id="SM00164">
    <property type="entry name" value="TBC"/>
    <property type="match status" value="1"/>
</dbReference>
<protein>
    <submittedName>
        <fullName evidence="14">Uncharacterized protein</fullName>
    </submittedName>
</protein>
<dbReference type="Pfam" id="PF13540">
    <property type="entry name" value="RCC1_2"/>
    <property type="match status" value="1"/>
</dbReference>
<dbReference type="Pfam" id="PF07534">
    <property type="entry name" value="TLD"/>
    <property type="match status" value="1"/>
</dbReference>
<gene>
    <name evidence="14" type="ORF">PROFUN_08907</name>
</gene>
<feature type="repeat" description="RCC1" evidence="9">
    <location>
        <begin position="276"/>
        <end position="328"/>
    </location>
</feature>
<dbReference type="GO" id="GO:0012505">
    <property type="term" value="C:endomembrane system"/>
    <property type="evidence" value="ECO:0007669"/>
    <property type="project" value="UniProtKB-SubCell"/>
</dbReference>
<comment type="subcellular location">
    <subcellularLocation>
        <location evidence="1">Cytoplasmic vesicle membrane</location>
    </subcellularLocation>
    <subcellularLocation>
        <location evidence="2">Endomembrane system</location>
        <topology evidence="2">Peripheral membrane protein</topology>
    </subcellularLocation>
    <subcellularLocation>
        <location evidence="8">Synapse</location>
    </subcellularLocation>
</comment>
<organism evidence="14 15">
    <name type="scientific">Planoprotostelium fungivorum</name>
    <dbReference type="NCBI Taxonomy" id="1890364"/>
    <lineage>
        <taxon>Eukaryota</taxon>
        <taxon>Amoebozoa</taxon>
        <taxon>Evosea</taxon>
        <taxon>Variosea</taxon>
        <taxon>Cavosteliida</taxon>
        <taxon>Cavosteliaceae</taxon>
        <taxon>Planoprotostelium</taxon>
    </lineage>
</organism>
<keyword evidence="6" id="KW-0472">Membrane</keyword>
<dbReference type="InParanoid" id="A0A2P6NIU3"/>
<evidence type="ECO:0000256" key="4">
    <source>
        <dbReference type="ARBA" id="ARBA00022833"/>
    </source>
</evidence>
<evidence type="ECO:0000256" key="9">
    <source>
        <dbReference type="PROSITE-ProRule" id="PRU00235"/>
    </source>
</evidence>
<evidence type="ECO:0000259" key="12">
    <source>
        <dbReference type="PROSITE" id="PS50086"/>
    </source>
</evidence>
<evidence type="ECO:0000256" key="6">
    <source>
        <dbReference type="ARBA" id="ARBA00023136"/>
    </source>
</evidence>
<dbReference type="GO" id="GO:0030659">
    <property type="term" value="C:cytoplasmic vesicle membrane"/>
    <property type="evidence" value="ECO:0007669"/>
    <property type="project" value="UniProtKB-SubCell"/>
</dbReference>
<dbReference type="SUPFAM" id="SSF57889">
    <property type="entry name" value="Cysteine-rich domain"/>
    <property type="match status" value="1"/>
</dbReference>
<accession>A0A2P6NIU3</accession>
<dbReference type="PROSITE" id="PS00626">
    <property type="entry name" value="RCC1_2"/>
    <property type="match status" value="1"/>
</dbReference>
<dbReference type="Proteomes" id="UP000241769">
    <property type="component" value="Unassembled WGS sequence"/>
</dbReference>
<dbReference type="PROSITE" id="PS51886">
    <property type="entry name" value="TLDC"/>
    <property type="match status" value="1"/>
</dbReference>
<evidence type="ECO:0000259" key="13">
    <source>
        <dbReference type="PROSITE" id="PS51886"/>
    </source>
</evidence>
<dbReference type="InterPro" id="IPR009091">
    <property type="entry name" value="RCC1/BLIP-II"/>
</dbReference>
<feature type="domain" description="Rab-GAP TBC" evidence="12">
    <location>
        <begin position="779"/>
        <end position="988"/>
    </location>
</feature>
<dbReference type="Pfam" id="PF00566">
    <property type="entry name" value="RabGAP-TBC"/>
    <property type="match status" value="1"/>
</dbReference>
<dbReference type="InterPro" id="IPR035969">
    <property type="entry name" value="Rab-GAP_TBC_sf"/>
</dbReference>
<dbReference type="PROSITE" id="PS50012">
    <property type="entry name" value="RCC1_3"/>
    <property type="match status" value="1"/>
</dbReference>
<evidence type="ECO:0000313" key="14">
    <source>
        <dbReference type="EMBL" id="PRP83876.1"/>
    </source>
</evidence>
<evidence type="ECO:0000256" key="10">
    <source>
        <dbReference type="SAM" id="MobiDB-lite"/>
    </source>
</evidence>
<keyword evidence="3" id="KW-0479">Metal-binding</keyword>
<dbReference type="EMBL" id="MDYQ01000074">
    <property type="protein sequence ID" value="PRP83876.1"/>
    <property type="molecule type" value="Genomic_DNA"/>
</dbReference>
<dbReference type="PANTHER" id="PTHR23354:SF122">
    <property type="entry name" value="GTPASE-ACTIVATING PROTEIN SKYWALKER"/>
    <property type="match status" value="1"/>
</dbReference>
<keyword evidence="5" id="KW-0770">Synapse</keyword>
<dbReference type="PROSITE" id="PS00479">
    <property type="entry name" value="ZF_DAG_PE_1"/>
    <property type="match status" value="1"/>
</dbReference>
<dbReference type="PROSITE" id="PS50081">
    <property type="entry name" value="ZF_DAG_PE_2"/>
    <property type="match status" value="1"/>
</dbReference>